<evidence type="ECO:0000313" key="5">
    <source>
        <dbReference type="Proteomes" id="UP000700334"/>
    </source>
</evidence>
<evidence type="ECO:0000256" key="2">
    <source>
        <dbReference type="SAM" id="MobiDB-lite"/>
    </source>
</evidence>
<dbReference type="InterPro" id="IPR001791">
    <property type="entry name" value="Laminin_G"/>
</dbReference>
<reference evidence="4" key="1">
    <citation type="journal article" date="2021" name="Evol. Appl.">
        <title>The genome of the Pyrenean desman and the effects of bottlenecks and inbreeding on the genomic landscape of an endangered species.</title>
        <authorList>
            <person name="Escoda L."/>
            <person name="Castresana J."/>
        </authorList>
    </citation>
    <scope>NUCLEOTIDE SEQUENCE</scope>
    <source>
        <strain evidence="4">IBE-C5619</strain>
    </source>
</reference>
<gene>
    <name evidence="4" type="ORF">J0S82_011014</name>
</gene>
<organism evidence="4 5">
    <name type="scientific">Galemys pyrenaicus</name>
    <name type="common">Iberian desman</name>
    <name type="synonym">Pyrenean desman</name>
    <dbReference type="NCBI Taxonomy" id="202257"/>
    <lineage>
        <taxon>Eukaryota</taxon>
        <taxon>Metazoa</taxon>
        <taxon>Chordata</taxon>
        <taxon>Craniata</taxon>
        <taxon>Vertebrata</taxon>
        <taxon>Euteleostomi</taxon>
        <taxon>Mammalia</taxon>
        <taxon>Eutheria</taxon>
        <taxon>Laurasiatheria</taxon>
        <taxon>Eulipotyphla</taxon>
        <taxon>Talpidae</taxon>
        <taxon>Galemys</taxon>
    </lineage>
</organism>
<comment type="caution">
    <text evidence="4">The sequence shown here is derived from an EMBL/GenBank/DDBJ whole genome shotgun (WGS) entry which is preliminary data.</text>
</comment>
<sequence>MHRALWCRAAAERTPGLGGHLLSAGTRALAMASPLTVHASPARSAWPSAPCRPWGSLLCPRPGQPLEGGPESRWCSALDATPMIRACTSWCLNPGFATQDRDALLLYNGRFNEKHDFIALEVVDGQVQLTFSAGETTTTVAPQVPGGVSDGRWHSVQVHYYNKVGRPPAPGPRAPFGVSPPATRWPGCEGGRAPAGGLWHPAPRAGMRVPRERRAGRWGAPGPPAPGAAAESDARSRLATLRLKLQAVRTRARPRPWLPPGETRAPGVPGGTAPGVGVSGFVCPARFWLRKLVGLASRCPLPWRVCRPRGSVPGSPGLPLVGLRWPGLSPRGQVPSRAELHALCALPAPGPSPLACWRGDPGEREDAACALPWVCSLPPPLLRGPPADSGRDNAFCPHSGRPELSCLQVEPQAVAPQPCAPSLLCVCFPDSGHLVQRGRMHAACGDGRRLTGHRARATEWSVPSECLALPLRPPPCGHHVVVPATLRCPGHACAGQGCQALRCRHLSGEELRPAPRPPQEPAWPTPVLGGPAWGGRRSTQRWPPALAAAGLGRGQERLSAPSLGPPRRELGPGCGPAVGSGAQEAGVGCGPEVAPWPWSAVLDPSPA</sequence>
<evidence type="ECO:0000313" key="4">
    <source>
        <dbReference type="EMBL" id="KAG8517970.1"/>
    </source>
</evidence>
<dbReference type="CDD" id="cd00110">
    <property type="entry name" value="LamG"/>
    <property type="match status" value="1"/>
</dbReference>
<accession>A0A8J6DS98</accession>
<dbReference type="Pfam" id="PF02210">
    <property type="entry name" value="Laminin_G_2"/>
    <property type="match status" value="1"/>
</dbReference>
<protein>
    <submittedName>
        <fullName evidence="4">Cadherin EGF LAG seven-pass G-type receptor 1</fullName>
    </submittedName>
</protein>
<name>A0A8J6DS98_GALPY</name>
<dbReference type="InterPro" id="IPR013320">
    <property type="entry name" value="ConA-like_dom_sf"/>
</dbReference>
<evidence type="ECO:0000259" key="3">
    <source>
        <dbReference type="Pfam" id="PF02210"/>
    </source>
</evidence>
<dbReference type="Gene3D" id="2.60.120.200">
    <property type="match status" value="1"/>
</dbReference>
<keyword evidence="1" id="KW-0677">Repeat</keyword>
<dbReference type="SUPFAM" id="SSF49899">
    <property type="entry name" value="Concanavalin A-like lectins/glucanases"/>
    <property type="match status" value="1"/>
</dbReference>
<dbReference type="EMBL" id="JAGFMF010011642">
    <property type="protein sequence ID" value="KAG8517970.1"/>
    <property type="molecule type" value="Genomic_DNA"/>
</dbReference>
<evidence type="ECO:0000256" key="1">
    <source>
        <dbReference type="ARBA" id="ARBA00022737"/>
    </source>
</evidence>
<feature type="region of interest" description="Disordered" evidence="2">
    <location>
        <begin position="549"/>
        <end position="607"/>
    </location>
</feature>
<keyword evidence="5" id="KW-1185">Reference proteome</keyword>
<proteinExistence type="predicted"/>
<feature type="domain" description="Laminin G" evidence="3">
    <location>
        <begin position="96"/>
        <end position="163"/>
    </location>
</feature>
<dbReference type="Proteomes" id="UP000700334">
    <property type="component" value="Unassembled WGS sequence"/>
</dbReference>
<feature type="region of interest" description="Disordered" evidence="2">
    <location>
        <begin position="214"/>
        <end position="233"/>
    </location>
</feature>
<dbReference type="OrthoDB" id="26203at2759"/>
<dbReference type="AlphaFoldDB" id="A0A8J6DS98"/>
<keyword evidence="4" id="KW-0675">Receptor</keyword>